<dbReference type="PANTHER" id="PTHR12460">
    <property type="entry name" value="CYCLIN-DEPENDENT KINASE INHIBITOR-RELATED PROTEIN"/>
    <property type="match status" value="1"/>
</dbReference>
<dbReference type="Gramene" id="rna42200">
    <property type="protein sequence ID" value="RHN47582.1"/>
    <property type="gene ID" value="gene42200"/>
</dbReference>
<evidence type="ECO:0000256" key="2">
    <source>
        <dbReference type="SAM" id="Coils"/>
    </source>
</evidence>
<keyword evidence="1" id="KW-0507">mRNA processing</keyword>
<dbReference type="PANTHER" id="PTHR12460:SF31">
    <property type="entry name" value="RNA POLYMERASE II-BINDING DOMAIN PROTEIN"/>
    <property type="match status" value="1"/>
</dbReference>
<evidence type="ECO:0000256" key="1">
    <source>
        <dbReference type="ARBA" id="ARBA00022664"/>
    </source>
</evidence>
<feature type="region of interest" description="Disordered" evidence="3">
    <location>
        <begin position="458"/>
        <end position="507"/>
    </location>
</feature>
<dbReference type="Gene3D" id="1.25.40.90">
    <property type="match status" value="1"/>
</dbReference>
<organism evidence="5">
    <name type="scientific">Medicago truncatula</name>
    <name type="common">Barrel medic</name>
    <name type="synonym">Medicago tribuloides</name>
    <dbReference type="NCBI Taxonomy" id="3880"/>
    <lineage>
        <taxon>Eukaryota</taxon>
        <taxon>Viridiplantae</taxon>
        <taxon>Streptophyta</taxon>
        <taxon>Embryophyta</taxon>
        <taxon>Tracheophyta</taxon>
        <taxon>Spermatophyta</taxon>
        <taxon>Magnoliopsida</taxon>
        <taxon>eudicotyledons</taxon>
        <taxon>Gunneridae</taxon>
        <taxon>Pentapetalae</taxon>
        <taxon>rosids</taxon>
        <taxon>fabids</taxon>
        <taxon>Fabales</taxon>
        <taxon>Fabaceae</taxon>
        <taxon>Papilionoideae</taxon>
        <taxon>50 kb inversion clade</taxon>
        <taxon>NPAAA clade</taxon>
        <taxon>Hologalegina</taxon>
        <taxon>IRL clade</taxon>
        <taxon>Trifolieae</taxon>
        <taxon>Medicago</taxon>
    </lineage>
</organism>
<dbReference type="SUPFAM" id="SSF48464">
    <property type="entry name" value="ENTH/VHS domain"/>
    <property type="match status" value="1"/>
</dbReference>
<dbReference type="GO" id="GO:0005634">
    <property type="term" value="C:nucleus"/>
    <property type="evidence" value="ECO:0007669"/>
    <property type="project" value="UniProtKB-ARBA"/>
</dbReference>
<proteinExistence type="predicted"/>
<name>A0A396H2K3_MEDTR</name>
<dbReference type="FunFam" id="1.25.40.90:FF:000018">
    <property type="entry name" value="ENTH/VHS family protein isoform 1"/>
    <property type="match status" value="1"/>
</dbReference>
<dbReference type="GO" id="GO:0006397">
    <property type="term" value="P:mRNA processing"/>
    <property type="evidence" value="ECO:0007669"/>
    <property type="project" value="UniProtKB-KW"/>
</dbReference>
<dbReference type="EMBL" id="PSQE01000007">
    <property type="protein sequence ID" value="RHN47582.1"/>
    <property type="molecule type" value="Genomic_DNA"/>
</dbReference>
<dbReference type="Pfam" id="PF04818">
    <property type="entry name" value="CID"/>
    <property type="match status" value="1"/>
</dbReference>
<accession>A0A396H2K3</accession>
<dbReference type="AlphaFoldDB" id="A0A396H2K3"/>
<dbReference type="Proteomes" id="UP000265566">
    <property type="component" value="Chromosome 7"/>
</dbReference>
<evidence type="ECO:0000256" key="3">
    <source>
        <dbReference type="SAM" id="MobiDB-lite"/>
    </source>
</evidence>
<feature type="compositionally biased region" description="Polar residues" evidence="3">
    <location>
        <begin position="295"/>
        <end position="322"/>
    </location>
</feature>
<feature type="compositionally biased region" description="Low complexity" evidence="3">
    <location>
        <begin position="480"/>
        <end position="493"/>
    </location>
</feature>
<feature type="compositionally biased region" description="Pro residues" evidence="3">
    <location>
        <begin position="461"/>
        <end position="471"/>
    </location>
</feature>
<feature type="region of interest" description="Disordered" evidence="3">
    <location>
        <begin position="295"/>
        <end position="323"/>
    </location>
</feature>
<feature type="domain" description="CID" evidence="4">
    <location>
        <begin position="3"/>
        <end position="135"/>
    </location>
</feature>
<dbReference type="PROSITE" id="PS51391">
    <property type="entry name" value="CID"/>
    <property type="match status" value="1"/>
</dbReference>
<reference evidence="5" key="1">
    <citation type="journal article" date="2018" name="Nat. Plants">
        <title>Whole-genome landscape of Medicago truncatula symbiotic genes.</title>
        <authorList>
            <person name="Pecrix Y."/>
            <person name="Gamas P."/>
            <person name="Carrere S."/>
        </authorList>
    </citation>
    <scope>NUCLEOTIDE SEQUENCE</scope>
    <source>
        <tissue evidence="5">Leaves</tissue>
    </source>
</reference>
<sequence>MSDDIFDGQMLAEKLLKLNNSQQSIESLSRWCIPHQKRAKDIVEIWDKLFNASQKEQRVSFLNLANDILQNSRRKGSEFVNEFWKVLPAALRHVYESGDVQGRKAVNRLIDIWEERKVFGSRSQGLKDEVMSKNPLPFSANNGKGSDPIKIVKRDAHSVRIKLAVGSLPEKILTAFHSVLDEHLNEEAALNKCNAGVHDVVKLLEDVENTFAQGNQLGSTLVNNLQEREKELKHYMEQLEHAEAARASLLSQLKDALQEHESKQEHVRAQLLIVRGQIEKTAGIRKWLNQTTEATHPSVQLNGTTSQPTCAQPSMSFSPFQTSEEDNKKAAAAVAAKLAGSSSSAQMLASVLSSLAAEEAASKGFSSGLPIFNPEKRQKIEKSSPVSDVNSSDMASSSFFTTIQQPSLTNPQVAPSNNMQIMSQANQLQAAFASAPLPPQYVQSTGFMDGGIPYGYVSNNLPPPPPPPFPPHAVTGLSMPSTQPAQQQQQSSPGGFYRPPGIGFYGQ</sequence>
<evidence type="ECO:0000259" key="4">
    <source>
        <dbReference type="PROSITE" id="PS51391"/>
    </source>
</evidence>
<evidence type="ECO:0000313" key="5">
    <source>
        <dbReference type="EMBL" id="RHN47582.1"/>
    </source>
</evidence>
<dbReference type="InterPro" id="IPR006569">
    <property type="entry name" value="CID_dom"/>
</dbReference>
<dbReference type="CDD" id="cd16981">
    <property type="entry name" value="CID_RPRD_like"/>
    <property type="match status" value="1"/>
</dbReference>
<comment type="caution">
    <text evidence="5">The sequence shown here is derived from an EMBL/GenBank/DDBJ whole genome shotgun (WGS) entry which is preliminary data.</text>
</comment>
<dbReference type="SMART" id="SM00582">
    <property type="entry name" value="RPR"/>
    <property type="match status" value="1"/>
</dbReference>
<keyword evidence="2" id="KW-0175">Coiled coil</keyword>
<dbReference type="InterPro" id="IPR008942">
    <property type="entry name" value="ENTH_VHS"/>
</dbReference>
<gene>
    <name evidence="5" type="ORF">MtrunA17_Chr7g0254551</name>
</gene>
<protein>
    <recommendedName>
        <fullName evidence="4">CID domain-containing protein</fullName>
    </recommendedName>
</protein>
<feature type="coiled-coil region" evidence="2">
    <location>
        <begin position="222"/>
        <end position="270"/>
    </location>
</feature>